<dbReference type="InterPro" id="IPR036086">
    <property type="entry name" value="ParB/Sulfiredoxin_sf"/>
</dbReference>
<dbReference type="EMBL" id="BHZC01000001">
    <property type="protein sequence ID" value="GCD35724.1"/>
    <property type="molecule type" value="Genomic_DNA"/>
</dbReference>
<organism evidence="3 4">
    <name type="scientific">Streptomyces chrestomyceticus JCM 4735</name>
    <dbReference type="NCBI Taxonomy" id="1306181"/>
    <lineage>
        <taxon>Bacteria</taxon>
        <taxon>Bacillati</taxon>
        <taxon>Actinomycetota</taxon>
        <taxon>Actinomycetes</taxon>
        <taxon>Kitasatosporales</taxon>
        <taxon>Streptomycetaceae</taxon>
        <taxon>Streptomyces</taxon>
    </lineage>
</organism>
<reference evidence="3 4" key="1">
    <citation type="submission" date="2018-11" db="EMBL/GenBank/DDBJ databases">
        <title>Whole genome sequence of Streptomyces chrestomyceticus NBRC 13444(T).</title>
        <authorList>
            <person name="Komaki H."/>
            <person name="Tamura T."/>
        </authorList>
    </citation>
    <scope>NUCLEOTIDE SEQUENCE [LARGE SCALE GENOMIC DNA]</scope>
    <source>
        <strain evidence="3 4">NBRC 13444</strain>
    </source>
</reference>
<dbReference type="PANTHER" id="PTHR33375:SF1">
    <property type="entry name" value="CHROMOSOME-PARTITIONING PROTEIN PARB-RELATED"/>
    <property type="match status" value="1"/>
</dbReference>
<sequence>MTTTTTLTAPDSADTSTAQPAFEGRFAWVDPYELVVDPYNHRQHRSDDEPDGTEPDPALIASVEEVGVQSLVLLRPQTGDNEGKLGIIFGQRRCKAAIIAADKAKDEGRAYMLVPALIRDDLRGVDDEALTLSVIENKHRRDAHARDYVEAARQLSLMPLPQAVKERHARALGLSAAELTAADKASKLDDKNLSAAVAHDFDLVELADFQEVAHISNARSRLEAAKIRDRNDGAGTRGHWAHALQCLKDEAAEKAKRIQLKQDLAAAGIKLVDWDWRWHETPMRPLKDLVTPLGTAITADQHARCPGHAATLNPFKPTVTWLCTDWRACQHKLSPEASGTAAPDAAEMAEKRRRTIRYNAAWRQARPVRQEFIANLCTRPGDATDEIWKFTLSTITGTSAMYSQYIARHRTDLISAFLKIKDPNHDSEPWRRVEDPFGPLIARIGATGRWRLLFAQVAAVYEHQAMSDQAWRNPVSKDTTNWLAFLQRQKYALSDIEAEVLDSARERPSSSAA</sequence>
<protein>
    <recommendedName>
        <fullName evidence="2">ParB-like N-terminal domain-containing protein</fullName>
    </recommendedName>
</protein>
<dbReference type="GeneID" id="95622378"/>
<dbReference type="InterPro" id="IPR003115">
    <property type="entry name" value="ParB_N"/>
</dbReference>
<gene>
    <name evidence="3" type="ORF">OEIGOIKO_03470</name>
</gene>
<name>A0A7U9Q0W6_9ACTN</name>
<dbReference type="InterPro" id="IPR050336">
    <property type="entry name" value="Chromosome_partition/occlusion"/>
</dbReference>
<dbReference type="GO" id="GO:0005694">
    <property type="term" value="C:chromosome"/>
    <property type="evidence" value="ECO:0007669"/>
    <property type="project" value="TreeGrafter"/>
</dbReference>
<dbReference type="SUPFAM" id="SSF110849">
    <property type="entry name" value="ParB/Sulfiredoxin"/>
    <property type="match status" value="1"/>
</dbReference>
<dbReference type="PANTHER" id="PTHR33375">
    <property type="entry name" value="CHROMOSOME-PARTITIONING PROTEIN PARB-RELATED"/>
    <property type="match status" value="1"/>
</dbReference>
<dbReference type="OrthoDB" id="3846919at2"/>
<dbReference type="Proteomes" id="UP000287830">
    <property type="component" value="Unassembled WGS sequence"/>
</dbReference>
<dbReference type="AlphaFoldDB" id="A0A7U9Q0W6"/>
<evidence type="ECO:0000313" key="3">
    <source>
        <dbReference type="EMBL" id="GCD35724.1"/>
    </source>
</evidence>
<feature type="domain" description="ParB-like N-terminal" evidence="2">
    <location>
        <begin position="27"/>
        <end position="138"/>
    </location>
</feature>
<comment type="caution">
    <text evidence="3">The sequence shown here is derived from an EMBL/GenBank/DDBJ whole genome shotgun (WGS) entry which is preliminary data.</text>
</comment>
<dbReference type="SMART" id="SM00470">
    <property type="entry name" value="ParB"/>
    <property type="match status" value="1"/>
</dbReference>
<dbReference type="GO" id="GO:0007059">
    <property type="term" value="P:chromosome segregation"/>
    <property type="evidence" value="ECO:0007669"/>
    <property type="project" value="TreeGrafter"/>
</dbReference>
<evidence type="ECO:0000259" key="2">
    <source>
        <dbReference type="SMART" id="SM00470"/>
    </source>
</evidence>
<dbReference type="RefSeq" id="WP_125045592.1">
    <property type="nucleotide sequence ID" value="NZ_BHZC01000001.1"/>
</dbReference>
<feature type="region of interest" description="Disordered" evidence="1">
    <location>
        <begin position="1"/>
        <end position="20"/>
    </location>
</feature>
<accession>A0A7U9Q0W6</accession>
<proteinExistence type="predicted"/>
<evidence type="ECO:0000313" key="4">
    <source>
        <dbReference type="Proteomes" id="UP000287830"/>
    </source>
</evidence>
<evidence type="ECO:0000256" key="1">
    <source>
        <dbReference type="SAM" id="MobiDB-lite"/>
    </source>
</evidence>
<feature type="compositionally biased region" description="Low complexity" evidence="1">
    <location>
        <begin position="1"/>
        <end position="18"/>
    </location>
</feature>